<evidence type="ECO:0000313" key="1">
    <source>
        <dbReference type="EMBL" id="GID51667.1"/>
    </source>
</evidence>
<reference evidence="1 2" key="1">
    <citation type="submission" date="2021-01" db="EMBL/GenBank/DDBJ databases">
        <title>Whole genome shotgun sequence of Actinoplanes couchii NBRC 106145.</title>
        <authorList>
            <person name="Komaki H."/>
            <person name="Tamura T."/>
        </authorList>
    </citation>
    <scope>NUCLEOTIDE SEQUENCE [LARGE SCALE GENOMIC DNA]</scope>
    <source>
        <strain evidence="1 2">NBRC 106145</strain>
    </source>
</reference>
<accession>A0ABQ3WZF9</accession>
<dbReference type="EMBL" id="BOMG01000003">
    <property type="protein sequence ID" value="GID51667.1"/>
    <property type="molecule type" value="Genomic_DNA"/>
</dbReference>
<organism evidence="1 2">
    <name type="scientific">Actinoplanes couchii</name>
    <dbReference type="NCBI Taxonomy" id="403638"/>
    <lineage>
        <taxon>Bacteria</taxon>
        <taxon>Bacillati</taxon>
        <taxon>Actinomycetota</taxon>
        <taxon>Actinomycetes</taxon>
        <taxon>Micromonosporales</taxon>
        <taxon>Micromonosporaceae</taxon>
        <taxon>Actinoplanes</taxon>
    </lineage>
</organism>
<protein>
    <submittedName>
        <fullName evidence="1">Uncharacterized protein</fullName>
    </submittedName>
</protein>
<name>A0ABQ3WZF9_9ACTN</name>
<gene>
    <name evidence="1" type="ORF">Aco03nite_000710</name>
</gene>
<proteinExistence type="predicted"/>
<comment type="caution">
    <text evidence="1">The sequence shown here is derived from an EMBL/GenBank/DDBJ whole genome shotgun (WGS) entry which is preliminary data.</text>
</comment>
<dbReference type="Proteomes" id="UP000612282">
    <property type="component" value="Unassembled WGS sequence"/>
</dbReference>
<sequence>MIVRPVPDCRREAEGGTLGDVNAKANQAGDRPVGSVILSSNTREVLTSTLAAELRDMPASVWSQRSRGATGSYVMFIEDEVELADLVVVLWDIARSGPSPAGVSVQRGAAGTVLLVHGADFSLAARSGGPVLVVSDRIRGVLRLDRDPGCQAELSALVSELIAVGQGGQPFSGSTLPPVPPMPWHRDR</sequence>
<evidence type="ECO:0000313" key="2">
    <source>
        <dbReference type="Proteomes" id="UP000612282"/>
    </source>
</evidence>
<keyword evidence="2" id="KW-1185">Reference proteome</keyword>